<protein>
    <recommendedName>
        <fullName evidence="4">Outer membrane lipoprotein-sorting protein</fullName>
    </recommendedName>
</protein>
<feature type="signal peptide" evidence="1">
    <location>
        <begin position="1"/>
        <end position="19"/>
    </location>
</feature>
<dbReference type="RefSeq" id="WP_238749765.1">
    <property type="nucleotide sequence ID" value="NZ_CAKLPZ010000001.1"/>
</dbReference>
<feature type="chain" id="PRO_5046453088" description="Outer membrane lipoprotein-sorting protein" evidence="1">
    <location>
        <begin position="20"/>
        <end position="241"/>
    </location>
</feature>
<sequence length="241" mass="26749">MKRLTTLFTLLFMSVALLAQDAVTPSPREIGDAYIEMIGGKDAWLAVKATTMQGTAGMGGMEFPMTITTAEGDKMRLSLDIQGSPMTQTYDGTTGYILFPMQGITEPKQMSEEEAADLANSPFLSEFIDSEARGFTLTAVEGKEIEGTPTYGVKVTNDEGYDRTYYFDTETMVPIMAEQVSQGGQMKGMIVESYMSDYQEVEDLMIPMYMEQKANGQTLMQMTFTEVKINPEVQDSMFILK</sequence>
<keyword evidence="3" id="KW-1185">Reference proteome</keyword>
<evidence type="ECO:0008006" key="4">
    <source>
        <dbReference type="Google" id="ProtNLM"/>
    </source>
</evidence>
<evidence type="ECO:0000313" key="3">
    <source>
        <dbReference type="Proteomes" id="UP000837803"/>
    </source>
</evidence>
<keyword evidence="1" id="KW-0732">Signal</keyword>
<name>A0ABM9AXZ3_9BACT</name>
<dbReference type="Gene3D" id="2.50.20.10">
    <property type="entry name" value="Lipoprotein localisation LolA/LolB/LppX"/>
    <property type="match status" value="1"/>
</dbReference>
<comment type="caution">
    <text evidence="2">The sequence shown here is derived from an EMBL/GenBank/DDBJ whole genome shotgun (WGS) entry which is preliminary data.</text>
</comment>
<evidence type="ECO:0000313" key="2">
    <source>
        <dbReference type="EMBL" id="CAH0999582.1"/>
    </source>
</evidence>
<reference evidence="2" key="1">
    <citation type="submission" date="2021-12" db="EMBL/GenBank/DDBJ databases">
        <authorList>
            <person name="Rodrigo-Torres L."/>
            <person name="Arahal R. D."/>
            <person name="Lucena T."/>
        </authorList>
    </citation>
    <scope>NUCLEOTIDE SEQUENCE</scope>
    <source>
        <strain evidence="2">CECT 8419</strain>
    </source>
</reference>
<dbReference type="EMBL" id="CAKLPZ010000001">
    <property type="protein sequence ID" value="CAH0999582.1"/>
    <property type="molecule type" value="Genomic_DNA"/>
</dbReference>
<organism evidence="2 3">
    <name type="scientific">Neolewinella maritima</name>
    <dbReference type="NCBI Taxonomy" id="1383882"/>
    <lineage>
        <taxon>Bacteria</taxon>
        <taxon>Pseudomonadati</taxon>
        <taxon>Bacteroidota</taxon>
        <taxon>Saprospiria</taxon>
        <taxon>Saprospirales</taxon>
        <taxon>Lewinellaceae</taxon>
        <taxon>Neolewinella</taxon>
    </lineage>
</organism>
<dbReference type="Proteomes" id="UP000837803">
    <property type="component" value="Unassembled WGS sequence"/>
</dbReference>
<accession>A0ABM9AXZ3</accession>
<proteinExistence type="predicted"/>
<gene>
    <name evidence="2" type="ORF">LEM8419_00882</name>
</gene>
<evidence type="ECO:0000256" key="1">
    <source>
        <dbReference type="SAM" id="SignalP"/>
    </source>
</evidence>